<evidence type="ECO:0000313" key="2">
    <source>
        <dbReference type="Proteomes" id="UP000001077"/>
    </source>
</evidence>
<dbReference type="EMBL" id="AILY01000004">
    <property type="protein sequence ID" value="EJF87758.1"/>
    <property type="molecule type" value="Genomic_DNA"/>
</dbReference>
<dbReference type="AlphaFoldDB" id="J0ZHU9"/>
<dbReference type="STRING" id="1094556.MCY_00059"/>
<protein>
    <submittedName>
        <fullName evidence="1">Uncharacterized protein</fullName>
    </submittedName>
</protein>
<sequence length="74" mass="8760">MDGYQLFRVIDPDLCNKKWIFHKKIVEEKKKELREQGYIVRNESCIFAAEGAKHSPDIIYIKDGKIKFMDIKIS</sequence>
<dbReference type="RefSeq" id="WP_007346365.1">
    <property type="nucleotide sequence ID" value="NZ_CALY02000025.1"/>
</dbReference>
<gene>
    <name evidence="1" type="ORF">MCY_00059</name>
</gene>
<organism evidence="1 2">
    <name type="scientific">Bartonella rattimassiliensis 15908</name>
    <dbReference type="NCBI Taxonomy" id="1094556"/>
    <lineage>
        <taxon>Bacteria</taxon>
        <taxon>Pseudomonadati</taxon>
        <taxon>Pseudomonadota</taxon>
        <taxon>Alphaproteobacteria</taxon>
        <taxon>Hyphomicrobiales</taxon>
        <taxon>Bartonellaceae</taxon>
        <taxon>Bartonella</taxon>
    </lineage>
</organism>
<dbReference type="Proteomes" id="UP000001077">
    <property type="component" value="Unassembled WGS sequence"/>
</dbReference>
<comment type="caution">
    <text evidence="1">The sequence shown here is derived from an EMBL/GenBank/DDBJ whole genome shotgun (WGS) entry which is preliminary data.</text>
</comment>
<dbReference type="PATRIC" id="fig|1094556.3.peg.87"/>
<proteinExistence type="predicted"/>
<keyword evidence="2" id="KW-1185">Reference proteome</keyword>
<reference evidence="1 2" key="1">
    <citation type="submission" date="2012-03" db="EMBL/GenBank/DDBJ databases">
        <title>The Genome Sequence of Bartonella rattimassiliensis 15908.</title>
        <authorList>
            <consortium name="The Broad Institute Genome Sequencing Platform"/>
            <consortium name="The Broad Institute Genome Sequencing Center for Infectious Disease"/>
            <person name="Feldgarden M."/>
            <person name="Kirby J."/>
            <person name="Kosoy M."/>
            <person name="Birtles R."/>
            <person name="Probert W.S."/>
            <person name="Chiaraviglio L."/>
            <person name="Young S.K."/>
            <person name="Zeng Q."/>
            <person name="Gargeya S."/>
            <person name="Fitzgerald M."/>
            <person name="Haas B."/>
            <person name="Abouelleil A."/>
            <person name="Alvarado L."/>
            <person name="Arachchi H.M."/>
            <person name="Berlin A."/>
            <person name="Chapman S.B."/>
            <person name="Gearin G."/>
            <person name="Goldberg J."/>
            <person name="Griggs A."/>
            <person name="Gujja S."/>
            <person name="Hansen M."/>
            <person name="Heiman D."/>
            <person name="Howarth C."/>
            <person name="Larimer J."/>
            <person name="Lui A."/>
            <person name="MacDonald P.J.P."/>
            <person name="McCowen C."/>
            <person name="Montmayeur A."/>
            <person name="Murphy C."/>
            <person name="Neiman D."/>
            <person name="Pearson M."/>
            <person name="Priest M."/>
            <person name="Roberts A."/>
            <person name="Saif S."/>
            <person name="Shea T."/>
            <person name="Sisk P."/>
            <person name="Stolte C."/>
            <person name="Sykes S."/>
            <person name="Wortman J."/>
            <person name="Nusbaum C."/>
            <person name="Birren B."/>
        </authorList>
    </citation>
    <scope>NUCLEOTIDE SEQUENCE [LARGE SCALE GENOMIC DNA]</scope>
    <source>
        <strain evidence="1 2">15908</strain>
    </source>
</reference>
<evidence type="ECO:0000313" key="1">
    <source>
        <dbReference type="EMBL" id="EJF87758.1"/>
    </source>
</evidence>
<name>J0ZHU9_9HYPH</name>
<dbReference type="HOGENOM" id="CLU_2680227_0_0_5"/>
<accession>J0ZHU9</accession>